<feature type="domain" description="EGF-like" evidence="2">
    <location>
        <begin position="272"/>
        <end position="307"/>
    </location>
</feature>
<keyword evidence="1" id="KW-0245">EGF-like domain</keyword>
<dbReference type="SMART" id="SM01411">
    <property type="entry name" value="Ephrin_rec_like"/>
    <property type="match status" value="4"/>
</dbReference>
<dbReference type="InterPro" id="IPR000742">
    <property type="entry name" value="EGF"/>
</dbReference>
<sequence>MQHSKLTRFCKQRCPAGTFHADGATVCTKCQRGEYQDGTGQDGCNKCPAHLTTAREGTSLEKNCIPRCPKGHFYDAEARICEMCGLRGYQNGEGSDSCQPCPEGYVPLYKNSTSIDHCLENCPPGSERGEDQNCRKCPIGSFKSPAEPMCMHCPKGTTTPHAGATVLQDCRIEICKSGQYLDLETGKCLECGLGEYSDIDDARSCKKCPDGSTTYKKGSNSASNCLSTNQCVSGAHKCHWLAVCIDLPDEEGTARYACKCRPGFIGNGFNCADACHGLCENDAECLKTSDGRTKCLCRAGYIGKRCEKHLFTL</sequence>
<keyword evidence="1" id="KW-1015">Disulfide bond</keyword>
<name>A0AA36DEY6_9BILA</name>
<protein>
    <recommendedName>
        <fullName evidence="2">EGF-like domain-containing protein</fullName>
    </recommendedName>
</protein>
<dbReference type="AlphaFoldDB" id="A0AA36DEY6"/>
<dbReference type="SUPFAM" id="SSF57196">
    <property type="entry name" value="EGF/Laminin"/>
    <property type="match status" value="1"/>
</dbReference>
<dbReference type="SMART" id="SM00181">
    <property type="entry name" value="EGF"/>
    <property type="match status" value="3"/>
</dbReference>
<dbReference type="Gene3D" id="2.10.25.10">
    <property type="entry name" value="Laminin"/>
    <property type="match status" value="2"/>
</dbReference>
<dbReference type="Pfam" id="PF07699">
    <property type="entry name" value="Ephrin_rec_like"/>
    <property type="match status" value="4"/>
</dbReference>
<dbReference type="PANTHER" id="PTHR24046">
    <property type="entry name" value="SIGNAL PEPTIDE, CUB AND EGF-LIKE DOMAIN-CONTAINING"/>
    <property type="match status" value="1"/>
</dbReference>
<dbReference type="InterPro" id="IPR009030">
    <property type="entry name" value="Growth_fac_rcpt_cys_sf"/>
</dbReference>
<accession>A0AA36DEY6</accession>
<dbReference type="GO" id="GO:0005615">
    <property type="term" value="C:extracellular space"/>
    <property type="evidence" value="ECO:0007669"/>
    <property type="project" value="TreeGrafter"/>
</dbReference>
<proteinExistence type="predicted"/>
<dbReference type="EMBL" id="CATQJA010002708">
    <property type="protein sequence ID" value="CAJ0586464.1"/>
    <property type="molecule type" value="Genomic_DNA"/>
</dbReference>
<feature type="non-terminal residue" evidence="3">
    <location>
        <position position="1"/>
    </location>
</feature>
<evidence type="ECO:0000259" key="2">
    <source>
        <dbReference type="PROSITE" id="PS50026"/>
    </source>
</evidence>
<dbReference type="PROSITE" id="PS01186">
    <property type="entry name" value="EGF_2"/>
    <property type="match status" value="1"/>
</dbReference>
<feature type="domain" description="EGF-like" evidence="2">
    <location>
        <begin position="227"/>
        <end position="270"/>
    </location>
</feature>
<dbReference type="GO" id="GO:0007165">
    <property type="term" value="P:signal transduction"/>
    <property type="evidence" value="ECO:0007669"/>
    <property type="project" value="TreeGrafter"/>
</dbReference>
<dbReference type="PROSITE" id="PS50026">
    <property type="entry name" value="EGF_3"/>
    <property type="match status" value="2"/>
</dbReference>
<comment type="caution">
    <text evidence="1">Lacks conserved residue(s) required for the propagation of feature annotation.</text>
</comment>
<feature type="disulfide bond" evidence="1">
    <location>
        <begin position="297"/>
        <end position="306"/>
    </location>
</feature>
<dbReference type="PROSITE" id="PS00022">
    <property type="entry name" value="EGF_1"/>
    <property type="match status" value="1"/>
</dbReference>
<dbReference type="SUPFAM" id="SSF57184">
    <property type="entry name" value="Growth factor receptor domain"/>
    <property type="match status" value="2"/>
</dbReference>
<feature type="disulfide bond" evidence="1">
    <location>
        <begin position="275"/>
        <end position="285"/>
    </location>
</feature>
<dbReference type="InterPro" id="IPR052071">
    <property type="entry name" value="SCUB_EGF-like_domain"/>
</dbReference>
<dbReference type="Proteomes" id="UP001177023">
    <property type="component" value="Unassembled WGS sequence"/>
</dbReference>
<dbReference type="GO" id="GO:0009986">
    <property type="term" value="C:cell surface"/>
    <property type="evidence" value="ECO:0007669"/>
    <property type="project" value="TreeGrafter"/>
</dbReference>
<dbReference type="InterPro" id="IPR011641">
    <property type="entry name" value="Tyr-kin_ephrin_A/B_rcpt-like"/>
</dbReference>
<comment type="caution">
    <text evidence="3">The sequence shown here is derived from an EMBL/GenBank/DDBJ whole genome shotgun (WGS) entry which is preliminary data.</text>
</comment>
<evidence type="ECO:0000313" key="4">
    <source>
        <dbReference type="Proteomes" id="UP001177023"/>
    </source>
</evidence>
<organism evidence="3 4">
    <name type="scientific">Mesorhabditis spiculigera</name>
    <dbReference type="NCBI Taxonomy" id="96644"/>
    <lineage>
        <taxon>Eukaryota</taxon>
        <taxon>Metazoa</taxon>
        <taxon>Ecdysozoa</taxon>
        <taxon>Nematoda</taxon>
        <taxon>Chromadorea</taxon>
        <taxon>Rhabditida</taxon>
        <taxon>Rhabditina</taxon>
        <taxon>Rhabditomorpha</taxon>
        <taxon>Rhabditoidea</taxon>
        <taxon>Rhabditidae</taxon>
        <taxon>Mesorhabditinae</taxon>
        <taxon>Mesorhabditis</taxon>
    </lineage>
</organism>
<reference evidence="3" key="1">
    <citation type="submission" date="2023-06" db="EMBL/GenBank/DDBJ databases">
        <authorList>
            <person name="Delattre M."/>
        </authorList>
    </citation>
    <scope>NUCLEOTIDE SEQUENCE</scope>
    <source>
        <strain evidence="3">AF72</strain>
    </source>
</reference>
<gene>
    <name evidence="3" type="ORF">MSPICULIGERA_LOCUS24469</name>
</gene>
<evidence type="ECO:0000313" key="3">
    <source>
        <dbReference type="EMBL" id="CAJ0586464.1"/>
    </source>
</evidence>
<dbReference type="Gene3D" id="2.10.50.10">
    <property type="entry name" value="Tumor Necrosis Factor Receptor, subunit A, domain 2"/>
    <property type="match status" value="4"/>
</dbReference>
<dbReference type="PANTHER" id="PTHR24046:SF5">
    <property type="entry name" value="EGF-LIKE DOMAIN-CONTAINING PROTEIN"/>
    <property type="match status" value="1"/>
</dbReference>
<evidence type="ECO:0000256" key="1">
    <source>
        <dbReference type="PROSITE-ProRule" id="PRU00076"/>
    </source>
</evidence>
<keyword evidence="4" id="KW-1185">Reference proteome</keyword>